<reference evidence="2" key="1">
    <citation type="submission" date="1998-03" db="EMBL/GenBank/DDBJ databases">
        <authorList>
            <person name="Lautenschlaeger S."/>
            <person name="Jaeger C."/>
            <person name="Willems H."/>
            <person name="Baljer G."/>
        </authorList>
    </citation>
    <scope>NUCLEOTIDE SEQUENCE</scope>
    <source>
        <strain evidence="2">Priscilla Q177</strain>
        <plasmid evidence="2">QpRS</plasmid>
    </source>
</reference>
<keyword evidence="2" id="KW-0614">Plasmid</keyword>
<dbReference type="RefSeq" id="WP_010891308.1">
    <property type="nucleotide sequence ID" value="NC_002131.1"/>
</dbReference>
<proteinExistence type="predicted"/>
<evidence type="ECO:0000313" key="2">
    <source>
        <dbReference type="EMBL" id="CAA75831.1"/>
    </source>
</evidence>
<dbReference type="EMBL" id="AF131076">
    <property type="protein sequence ID" value="AAD33488.1"/>
    <property type="molecule type" value="Genomic_DNA"/>
</dbReference>
<geneLocation type="plasmid" evidence="1">
    <name>QpDV</name>
</geneLocation>
<name>O52874_COXBE</name>
<evidence type="ECO:0000313" key="1">
    <source>
        <dbReference type="EMBL" id="AAD33488.1"/>
    </source>
</evidence>
<reference evidence="1" key="2">
    <citation type="submission" date="1999-02" db="EMBL/GenBank/DDBJ databases">
        <title>Sequence of QpDV plasmid.</title>
        <authorList>
            <person name="Radomski K.U."/>
            <person name="Willems H."/>
            <person name="Lautenschlaeger S."/>
            <person name="Jaeger C."/>
            <person name="Baljer G."/>
        </authorList>
    </citation>
    <scope>NUCLEOTIDE SEQUENCE</scope>
    <source>
        <strain evidence="1">R1140</strain>
        <plasmid evidence="1">QpDV</plasmid>
    </source>
</reference>
<gene>
    <name evidence="2" type="primary">orf 109</name>
</gene>
<protein>
    <submittedName>
        <fullName evidence="2">Uncharacterized protein</fullName>
    </submittedName>
</protein>
<accession>O52874</accession>
<geneLocation type="plasmid" evidence="2">
    <name>QpRS</name>
</geneLocation>
<dbReference type="AlphaFoldDB" id="O52874"/>
<dbReference type="EMBL" id="Y15898">
    <property type="protein sequence ID" value="CAA75831.1"/>
    <property type="molecule type" value="Genomic_DNA"/>
</dbReference>
<organism evidence="2">
    <name type="scientific">Coxiella burnetii</name>
    <dbReference type="NCBI Taxonomy" id="777"/>
    <lineage>
        <taxon>Bacteria</taxon>
        <taxon>Pseudomonadati</taxon>
        <taxon>Pseudomonadota</taxon>
        <taxon>Gammaproteobacteria</taxon>
        <taxon>Legionellales</taxon>
        <taxon>Coxiellaceae</taxon>
        <taxon>Coxiella</taxon>
    </lineage>
</organism>
<sequence>MISIIFSAVTTLLNWLKIRAEKTQELKIAEIEARKEMVLSKQTTIAQWELAQLVDKDKILRYSSFLLFSSPLWSRFLGPTIHRYVLDLWKGMTPFQDNVLAMICAADHS</sequence>